<sequence>MFEVGMAKKAVAVAKLGRRSDAVAAKLRYELARMKQAHLARLLLLWHSGRLFDIKNLVLDWDVSKEKTAHGMQWVMDRVEFKTKWRAVEADDPGKILHKKVAEALSEFLRRHRPIWLKSLGQRARHNVTFQDEVHGEGASVCQTLFPGYWPQNQAHTFVQHTFKKVLGCSERVVRKALSQAITPDLIREHGVHEVAVFQQLDHSRTIHEQNYVRSWSKPSRTTCLDCIRIRSPYTP</sequence>
<organism evidence="1 2">
    <name type="scientific">Symbiodinium pilosum</name>
    <name type="common">Dinoflagellate</name>
    <dbReference type="NCBI Taxonomy" id="2952"/>
    <lineage>
        <taxon>Eukaryota</taxon>
        <taxon>Sar</taxon>
        <taxon>Alveolata</taxon>
        <taxon>Dinophyceae</taxon>
        <taxon>Suessiales</taxon>
        <taxon>Symbiodiniaceae</taxon>
        <taxon>Symbiodinium</taxon>
    </lineage>
</organism>
<evidence type="ECO:0000313" key="2">
    <source>
        <dbReference type="Proteomes" id="UP000649617"/>
    </source>
</evidence>
<dbReference type="EMBL" id="CAJNIZ010047089">
    <property type="protein sequence ID" value="CAE7762078.1"/>
    <property type="molecule type" value="Genomic_DNA"/>
</dbReference>
<accession>A0A812XVL8</accession>
<protein>
    <submittedName>
        <fullName evidence="1">Uncharacterized protein</fullName>
    </submittedName>
</protein>
<reference evidence="1" key="1">
    <citation type="submission" date="2021-02" db="EMBL/GenBank/DDBJ databases">
        <authorList>
            <person name="Dougan E. K."/>
            <person name="Rhodes N."/>
            <person name="Thang M."/>
            <person name="Chan C."/>
        </authorList>
    </citation>
    <scope>NUCLEOTIDE SEQUENCE</scope>
</reference>
<keyword evidence="2" id="KW-1185">Reference proteome</keyword>
<dbReference type="OrthoDB" id="10663005at2759"/>
<proteinExistence type="predicted"/>
<dbReference type="AlphaFoldDB" id="A0A812XVL8"/>
<evidence type="ECO:0000313" key="1">
    <source>
        <dbReference type="EMBL" id="CAE7762078.1"/>
    </source>
</evidence>
<name>A0A812XVL8_SYMPI</name>
<comment type="caution">
    <text evidence="1">The sequence shown here is derived from an EMBL/GenBank/DDBJ whole genome shotgun (WGS) entry which is preliminary data.</text>
</comment>
<gene>
    <name evidence="1" type="ORF">SPIL2461_LOCUS22255</name>
</gene>
<dbReference type="Proteomes" id="UP000649617">
    <property type="component" value="Unassembled WGS sequence"/>
</dbReference>